<comment type="caution">
    <text evidence="1">The sequence shown here is derived from an EMBL/GenBank/DDBJ whole genome shotgun (WGS) entry which is preliminary data.</text>
</comment>
<reference evidence="1 2" key="1">
    <citation type="submission" date="2018-08" db="EMBL/GenBank/DDBJ databases">
        <title>Recombination of ecologically and evolutionarily significant loci maintains genetic cohesion in the Pseudomonas syringae species complex.</title>
        <authorList>
            <person name="Dillon M."/>
            <person name="Thakur S."/>
            <person name="Almeida R.N.D."/>
            <person name="Weir B.S."/>
            <person name="Guttman D.S."/>
        </authorList>
    </citation>
    <scope>NUCLEOTIDE SEQUENCE [LARGE SCALE GENOMIC DNA]</scope>
    <source>
        <strain evidence="1 2">ICMP 3706</strain>
    </source>
</reference>
<protein>
    <submittedName>
        <fullName evidence="1">Uncharacterized protein</fullName>
    </submittedName>
</protein>
<dbReference type="AlphaFoldDB" id="A0A3M3ZVP7"/>
<proteinExistence type="predicted"/>
<organism evidence="1 2">
    <name type="scientific">Pseudomonas syringae pv. persicae</name>
    <dbReference type="NCBI Taxonomy" id="237306"/>
    <lineage>
        <taxon>Bacteria</taxon>
        <taxon>Pseudomonadati</taxon>
        <taxon>Pseudomonadota</taxon>
        <taxon>Gammaproteobacteria</taxon>
        <taxon>Pseudomonadales</taxon>
        <taxon>Pseudomonadaceae</taxon>
        <taxon>Pseudomonas</taxon>
    </lineage>
</organism>
<accession>A0A3M3ZVP7</accession>
<gene>
    <name evidence="1" type="ORF">ALQ30_200314</name>
</gene>
<name>A0A3M3ZVP7_9PSED</name>
<evidence type="ECO:0000313" key="1">
    <source>
        <dbReference type="EMBL" id="RMO98726.1"/>
    </source>
</evidence>
<evidence type="ECO:0000313" key="2">
    <source>
        <dbReference type="Proteomes" id="UP000281604"/>
    </source>
</evidence>
<dbReference type="EMBL" id="RBQE01000506">
    <property type="protein sequence ID" value="RMO98726.1"/>
    <property type="molecule type" value="Genomic_DNA"/>
</dbReference>
<sequence>METRHIQAADAHAHLVDVVAGALIEQRVEQHALLHRRQRVDVFDLARSNRQAVELRLSEARQRKVRRRDALMPGGAVVDQRGQRLLVAARQGVDGRSVIHLAAEAPVQLQLAIEHLTIEAQPVAQRAVFAQRSASFVGTRHEQRALLFVEAAVELAQVIERDPRLRQGGQLLLKRRLAEMT</sequence>
<dbReference type="Proteomes" id="UP000281604">
    <property type="component" value="Unassembled WGS sequence"/>
</dbReference>